<evidence type="ECO:0000256" key="1">
    <source>
        <dbReference type="SAM" id="MobiDB-lite"/>
    </source>
</evidence>
<feature type="compositionally biased region" description="Low complexity" evidence="1">
    <location>
        <begin position="49"/>
        <end position="68"/>
    </location>
</feature>
<dbReference type="AlphaFoldDB" id="A0A5C5G445"/>
<feature type="region of interest" description="Disordered" evidence="1">
    <location>
        <begin position="30"/>
        <end position="82"/>
    </location>
</feature>
<protein>
    <submittedName>
        <fullName evidence="2">Uncharacterized protein</fullName>
    </submittedName>
</protein>
<evidence type="ECO:0000313" key="2">
    <source>
        <dbReference type="EMBL" id="TNY23735.1"/>
    </source>
</evidence>
<accession>A0A5C5G445</accession>
<feature type="region of interest" description="Disordered" evidence="1">
    <location>
        <begin position="101"/>
        <end position="124"/>
    </location>
</feature>
<comment type="caution">
    <text evidence="2">The sequence shown here is derived from an EMBL/GenBank/DDBJ whole genome shotgun (WGS) entry which is preliminary data.</text>
</comment>
<organism evidence="2 3">
    <name type="scientific">Rhodotorula diobovata</name>
    <dbReference type="NCBI Taxonomy" id="5288"/>
    <lineage>
        <taxon>Eukaryota</taxon>
        <taxon>Fungi</taxon>
        <taxon>Dikarya</taxon>
        <taxon>Basidiomycota</taxon>
        <taxon>Pucciniomycotina</taxon>
        <taxon>Microbotryomycetes</taxon>
        <taxon>Sporidiobolales</taxon>
        <taxon>Sporidiobolaceae</taxon>
        <taxon>Rhodotorula</taxon>
    </lineage>
</organism>
<proteinExistence type="predicted"/>
<dbReference type="EMBL" id="SOZI01000008">
    <property type="protein sequence ID" value="TNY23735.1"/>
    <property type="molecule type" value="Genomic_DNA"/>
</dbReference>
<name>A0A5C5G445_9BASI</name>
<dbReference type="Proteomes" id="UP000311382">
    <property type="component" value="Unassembled WGS sequence"/>
</dbReference>
<gene>
    <name evidence="2" type="ORF">DMC30DRAFT_420774</name>
</gene>
<evidence type="ECO:0000313" key="3">
    <source>
        <dbReference type="Proteomes" id="UP000311382"/>
    </source>
</evidence>
<sequence length="140" mass="14981">SPLSSFFSRVTDTPSPPSFQASRVLLAQPPSLAPALGPARPRSNRPRISRSSLTSPRSRVGPSPGRRCPSPRKEGPKDLAPIPLAPFYPFPVARLPPPASFFACPGAKTPPRLGPAEPKRLTGRPAVTDRLSCLTRAPWC</sequence>
<feature type="non-terminal residue" evidence="2">
    <location>
        <position position="1"/>
    </location>
</feature>
<keyword evidence="3" id="KW-1185">Reference proteome</keyword>
<reference evidence="2 3" key="1">
    <citation type="submission" date="2019-03" db="EMBL/GenBank/DDBJ databases">
        <title>Rhodosporidium diobovatum UCD-FST 08-225 genome sequencing, assembly, and annotation.</title>
        <authorList>
            <person name="Fakankun I.U."/>
            <person name="Fristensky B."/>
            <person name="Levin D.B."/>
        </authorList>
    </citation>
    <scope>NUCLEOTIDE SEQUENCE [LARGE SCALE GENOMIC DNA]</scope>
    <source>
        <strain evidence="2 3">UCD-FST 08-225</strain>
    </source>
</reference>
<feature type="region of interest" description="Disordered" evidence="1">
    <location>
        <begin position="1"/>
        <end position="20"/>
    </location>
</feature>
<feature type="compositionally biased region" description="Low complexity" evidence="1">
    <location>
        <begin position="30"/>
        <end position="41"/>
    </location>
</feature>